<proteinExistence type="predicted"/>
<evidence type="ECO:0000313" key="2">
    <source>
        <dbReference type="Proteomes" id="UP000019491"/>
    </source>
</evidence>
<dbReference type="AlphaFoldDB" id="X0PZL4"/>
<reference evidence="1 2" key="1">
    <citation type="submission" date="2014-02" db="EMBL/GenBank/DDBJ databases">
        <title>Whole genome shotgun sequence of Rhodococcus wratislaviensis NBRC 100605.</title>
        <authorList>
            <person name="Hosoyama A."/>
            <person name="Tsuchikane K."/>
            <person name="Yoshida I."/>
            <person name="Ohji S."/>
            <person name="Ichikawa N."/>
            <person name="Yamazoe A."/>
            <person name="Fujita N."/>
        </authorList>
    </citation>
    <scope>NUCLEOTIDE SEQUENCE [LARGE SCALE GENOMIC DNA]</scope>
    <source>
        <strain evidence="1 2">NBRC 100605</strain>
    </source>
</reference>
<gene>
    <name evidence="1" type="ORF">RW1_069_00020</name>
</gene>
<comment type="caution">
    <text evidence="1">The sequence shown here is derived from an EMBL/GenBank/DDBJ whole genome shotgun (WGS) entry which is preliminary data.</text>
</comment>
<organism evidence="1 2">
    <name type="scientific">Rhodococcus wratislaviensis NBRC 100605</name>
    <dbReference type="NCBI Taxonomy" id="1219028"/>
    <lineage>
        <taxon>Bacteria</taxon>
        <taxon>Bacillati</taxon>
        <taxon>Actinomycetota</taxon>
        <taxon>Actinomycetes</taxon>
        <taxon>Mycobacteriales</taxon>
        <taxon>Nocardiaceae</taxon>
        <taxon>Rhodococcus</taxon>
    </lineage>
</organism>
<dbReference type="Proteomes" id="UP000019491">
    <property type="component" value="Unassembled WGS sequence"/>
</dbReference>
<keyword evidence="2" id="KW-1185">Reference proteome</keyword>
<dbReference type="EMBL" id="BAWF01000069">
    <property type="protein sequence ID" value="GAF49134.1"/>
    <property type="molecule type" value="Genomic_DNA"/>
</dbReference>
<accession>X0PZL4</accession>
<protein>
    <submittedName>
        <fullName evidence="1">Uncharacterized protein</fullName>
    </submittedName>
</protein>
<evidence type="ECO:0000313" key="1">
    <source>
        <dbReference type="EMBL" id="GAF49134.1"/>
    </source>
</evidence>
<sequence>MLVAQPETKLNTTYTAPLGSIDLRAFDDDGNPYKVTNCYHCLPWHAVACRGGP</sequence>
<name>X0PZL4_RHOWR</name>